<dbReference type="PIRSF" id="PIRSF002825">
    <property type="entry name" value="CfbpA"/>
    <property type="match status" value="1"/>
</dbReference>
<organism evidence="2 3">
    <name type="scientific">Paenibacillus macquariensis</name>
    <dbReference type="NCBI Taxonomy" id="948756"/>
    <lineage>
        <taxon>Bacteria</taxon>
        <taxon>Bacillati</taxon>
        <taxon>Bacillota</taxon>
        <taxon>Bacilli</taxon>
        <taxon>Bacillales</taxon>
        <taxon>Paenibacillaceae</taxon>
        <taxon>Paenibacillus</taxon>
    </lineage>
</organism>
<dbReference type="Proteomes" id="UP000186666">
    <property type="component" value="Unassembled WGS sequence"/>
</dbReference>
<dbReference type="EMBL" id="FTNK01000009">
    <property type="protein sequence ID" value="SIR25623.1"/>
    <property type="molecule type" value="Genomic_DNA"/>
</dbReference>
<proteinExistence type="predicted"/>
<keyword evidence="1" id="KW-0732">Signal</keyword>
<dbReference type="PANTHER" id="PTHR30006:SF2">
    <property type="entry name" value="ABC TRANSPORTER SUBSTRATE-BINDING PROTEIN"/>
    <property type="match status" value="1"/>
</dbReference>
<dbReference type="InterPro" id="IPR017663">
    <property type="entry name" value="ABC_2-AEP-bd"/>
</dbReference>
<dbReference type="SUPFAM" id="SSF53850">
    <property type="entry name" value="Periplasmic binding protein-like II"/>
    <property type="match status" value="1"/>
</dbReference>
<dbReference type="NCBIfam" id="TIGR03261">
    <property type="entry name" value="phnS2"/>
    <property type="match status" value="1"/>
</dbReference>
<dbReference type="InterPro" id="IPR026045">
    <property type="entry name" value="Ferric-bd"/>
</dbReference>
<gene>
    <name evidence="2" type="ORF">SAMN05421578_109191</name>
</gene>
<evidence type="ECO:0000256" key="1">
    <source>
        <dbReference type="ARBA" id="ARBA00022729"/>
    </source>
</evidence>
<sequence length="378" mass="41611">MKGAIKRTYERENEMKKWVSLLLVSMMAMSITAGCGNNSKDALNGKATNSGEKQSVETKNNKEITVYTALEDDQIQAYLTSYNTQHPETKVNIVRDSTGIITAKLLAEKDNPVADAVWGLAATSLLALDKEGLLEPYAPVGLDRIQDKFRDNAETPKWVGIDAWETALIVNTVELEKKNLPIPTSYEDLTKPEYKGMIVMPNPASSGTGFLDVAGWLQLMGEDKGWAFMDKLHENVQAYTHSGSKPAKMAASGEAVIGISFGYRGITEKKKGAPVEVVFPSEGSGWDVEANGLIKKPEMKAEAKQFLDWAISDEPMKEYNKNYAIIAVKGEGTVIPEGYSKNPIEQLIKYDLVKSADSRDAVLAEWSKRYDGKSEPKS</sequence>
<reference evidence="2 3" key="1">
    <citation type="submission" date="2017-01" db="EMBL/GenBank/DDBJ databases">
        <authorList>
            <person name="Varghese N."/>
            <person name="Submissions S."/>
        </authorList>
    </citation>
    <scope>NUCLEOTIDE SEQUENCE [LARGE SCALE GENOMIC DNA]</scope>
    <source>
        <strain evidence="2 3">ATCC 23464</strain>
    </source>
</reference>
<evidence type="ECO:0000313" key="2">
    <source>
        <dbReference type="EMBL" id="SIR25623.1"/>
    </source>
</evidence>
<dbReference type="Gene3D" id="3.40.190.10">
    <property type="entry name" value="Periplasmic binding protein-like II"/>
    <property type="match status" value="2"/>
</dbReference>
<dbReference type="PANTHER" id="PTHR30006">
    <property type="entry name" value="THIAMINE-BINDING PERIPLASMIC PROTEIN-RELATED"/>
    <property type="match status" value="1"/>
</dbReference>
<dbReference type="Pfam" id="PF13343">
    <property type="entry name" value="SBP_bac_6"/>
    <property type="match status" value="1"/>
</dbReference>
<protein>
    <submittedName>
        <fullName evidence="2">Iron(III) transport system substrate-binding protein</fullName>
    </submittedName>
</protein>
<evidence type="ECO:0000313" key="3">
    <source>
        <dbReference type="Proteomes" id="UP000186666"/>
    </source>
</evidence>
<dbReference type="CDD" id="cd13544">
    <property type="entry name" value="PBP2_Fbp_like_1"/>
    <property type="match status" value="1"/>
</dbReference>
<keyword evidence="3" id="KW-1185">Reference proteome</keyword>
<name>A0ABY1K4V8_9BACL</name>
<dbReference type="PROSITE" id="PS51257">
    <property type="entry name" value="PROKAR_LIPOPROTEIN"/>
    <property type="match status" value="1"/>
</dbReference>
<comment type="caution">
    <text evidence="2">The sequence shown here is derived from an EMBL/GenBank/DDBJ whole genome shotgun (WGS) entry which is preliminary data.</text>
</comment>
<accession>A0ABY1K4V8</accession>